<dbReference type="RefSeq" id="XP_012943319.1">
    <property type="nucleotide sequence ID" value="XM_013087865.1"/>
</dbReference>
<dbReference type="Proteomes" id="UP000694888">
    <property type="component" value="Unplaced"/>
</dbReference>
<keyword evidence="3" id="KW-1185">Reference proteome</keyword>
<feature type="region of interest" description="Disordered" evidence="1">
    <location>
        <begin position="158"/>
        <end position="182"/>
    </location>
</feature>
<proteinExistence type="predicted"/>
<protein>
    <submittedName>
        <fullName evidence="4">Uncharacterized protein LOC101856757</fullName>
    </submittedName>
</protein>
<evidence type="ECO:0000313" key="3">
    <source>
        <dbReference type="Proteomes" id="UP000694888"/>
    </source>
</evidence>
<feature type="chain" id="PRO_5045349903" evidence="2">
    <location>
        <begin position="28"/>
        <end position="182"/>
    </location>
</feature>
<sequence>MSGPAATLVFLLVSLLSLNSQLTQVAGARSHDAGIYRHATREDVLGTSDALESEMLGHPKRECRFITCVFWDRIDRRNSGVTEDVISEDYEGPQGSVLRNLQEQKRAINTLRKLTEILKPDQQQIVTTRKRTCRLRLGGHCLTEELDKAAKQYAYLKSGKSPGRRRRETGNAAILENHDRYE</sequence>
<reference evidence="4" key="1">
    <citation type="submission" date="2025-08" db="UniProtKB">
        <authorList>
            <consortium name="RefSeq"/>
        </authorList>
    </citation>
    <scope>IDENTIFICATION</scope>
</reference>
<keyword evidence="2" id="KW-0732">Signal</keyword>
<accession>A0ABM1A9C7</accession>
<feature type="signal peptide" evidence="2">
    <location>
        <begin position="1"/>
        <end position="27"/>
    </location>
</feature>
<evidence type="ECO:0000313" key="4">
    <source>
        <dbReference type="RefSeq" id="XP_012943319.1"/>
    </source>
</evidence>
<evidence type="ECO:0000256" key="1">
    <source>
        <dbReference type="SAM" id="MobiDB-lite"/>
    </source>
</evidence>
<name>A0ABM1A9C7_APLCA</name>
<evidence type="ECO:0000256" key="2">
    <source>
        <dbReference type="SAM" id="SignalP"/>
    </source>
</evidence>
<dbReference type="GeneID" id="101856757"/>
<organism evidence="3 4">
    <name type="scientific">Aplysia californica</name>
    <name type="common">California sea hare</name>
    <dbReference type="NCBI Taxonomy" id="6500"/>
    <lineage>
        <taxon>Eukaryota</taxon>
        <taxon>Metazoa</taxon>
        <taxon>Spiralia</taxon>
        <taxon>Lophotrochozoa</taxon>
        <taxon>Mollusca</taxon>
        <taxon>Gastropoda</taxon>
        <taxon>Heterobranchia</taxon>
        <taxon>Euthyneura</taxon>
        <taxon>Tectipleura</taxon>
        <taxon>Aplysiida</taxon>
        <taxon>Aplysioidea</taxon>
        <taxon>Aplysiidae</taxon>
        <taxon>Aplysia</taxon>
    </lineage>
</organism>
<gene>
    <name evidence="4" type="primary">LOC101856757</name>
</gene>